<dbReference type="GO" id="GO:0015074">
    <property type="term" value="P:DNA integration"/>
    <property type="evidence" value="ECO:0007669"/>
    <property type="project" value="InterPro"/>
</dbReference>
<reference evidence="2 3" key="1">
    <citation type="submission" date="2019-08" db="EMBL/GenBank/DDBJ databases">
        <title>The genome of the soybean aphid Biotype 1, its phylome, world population structure and adaptation to the North American continent.</title>
        <authorList>
            <person name="Giordano R."/>
            <person name="Donthu R.K."/>
            <person name="Hernandez A.G."/>
            <person name="Wright C.L."/>
            <person name="Zimin A.V."/>
        </authorList>
    </citation>
    <scope>NUCLEOTIDE SEQUENCE [LARGE SCALE GENOMIC DNA]</scope>
    <source>
        <tissue evidence="2">Whole aphids</tissue>
    </source>
</reference>
<evidence type="ECO:0000313" key="2">
    <source>
        <dbReference type="EMBL" id="KAE9523187.1"/>
    </source>
</evidence>
<dbReference type="GO" id="GO:0042575">
    <property type="term" value="C:DNA polymerase complex"/>
    <property type="evidence" value="ECO:0007669"/>
    <property type="project" value="UniProtKB-ARBA"/>
</dbReference>
<dbReference type="Gene3D" id="3.30.420.10">
    <property type="entry name" value="Ribonuclease H-like superfamily/Ribonuclease H"/>
    <property type="match status" value="1"/>
</dbReference>
<dbReference type="PANTHER" id="PTHR31511:SF12">
    <property type="entry name" value="RHO TERMINATION FACTOR N-TERMINAL DOMAIN-CONTAINING PROTEIN"/>
    <property type="match status" value="1"/>
</dbReference>
<dbReference type="PROSITE" id="PS00116">
    <property type="entry name" value="DNA_POLYMERASE_B"/>
    <property type="match status" value="1"/>
</dbReference>
<comment type="caution">
    <text evidence="2">The sequence shown here is derived from an EMBL/GenBank/DDBJ whole genome shotgun (WGS) entry which is preliminary data.</text>
</comment>
<gene>
    <name evidence="2" type="ORF">AGLY_016420</name>
</gene>
<dbReference type="InterPro" id="IPR001584">
    <property type="entry name" value="Integrase_cat-core"/>
</dbReference>
<dbReference type="InterPro" id="IPR036397">
    <property type="entry name" value="RNaseH_sf"/>
</dbReference>
<dbReference type="PROSITE" id="PS50994">
    <property type="entry name" value="INTEGRASE"/>
    <property type="match status" value="1"/>
</dbReference>
<dbReference type="InterPro" id="IPR012337">
    <property type="entry name" value="RNaseH-like_sf"/>
</dbReference>
<dbReference type="OrthoDB" id="8191949at2759"/>
<dbReference type="PANTHER" id="PTHR31511">
    <property type="entry name" value="PROTEIN CBG23764"/>
    <property type="match status" value="1"/>
</dbReference>
<dbReference type="InterPro" id="IPR017964">
    <property type="entry name" value="DNA-dir_DNA_pol_B_CS"/>
</dbReference>
<dbReference type="InterPro" id="IPR043502">
    <property type="entry name" value="DNA/RNA_pol_sf"/>
</dbReference>
<evidence type="ECO:0000259" key="1">
    <source>
        <dbReference type="PROSITE" id="PS50994"/>
    </source>
</evidence>
<dbReference type="GO" id="GO:0003676">
    <property type="term" value="F:nucleic acid binding"/>
    <property type="evidence" value="ECO:0007669"/>
    <property type="project" value="InterPro"/>
</dbReference>
<name>A0A6G0SZV7_APHGL</name>
<dbReference type="SUPFAM" id="SSF53098">
    <property type="entry name" value="Ribonuclease H-like"/>
    <property type="match status" value="2"/>
</dbReference>
<protein>
    <recommendedName>
        <fullName evidence="1">Integrase catalytic domain-containing protein</fullName>
    </recommendedName>
</protein>
<dbReference type="Proteomes" id="UP000475862">
    <property type="component" value="Unassembled WGS sequence"/>
</dbReference>
<dbReference type="SUPFAM" id="SSF56672">
    <property type="entry name" value="DNA/RNA polymerases"/>
    <property type="match status" value="1"/>
</dbReference>
<dbReference type="GO" id="GO:0000166">
    <property type="term" value="F:nucleotide binding"/>
    <property type="evidence" value="ECO:0007669"/>
    <property type="project" value="InterPro"/>
</dbReference>
<sequence length="1742" mass="205779">MRNDLPMKSWVNECGVLNLNDSTQNGSHWVAWKKMKNKKIYFDSFGINPPPKELVNYLGKHNLWYTDRKFQDYNDPPICGHLTKNINATKIQTVNGRWRISTKCFICKTNKSKFIKAPEIEHSNNSIISNKKLNDTDKLLLAKELHKPVRKRFPKRRIITHGIDDLWAVDLVIMRNFSDENEGYCNIITVIDTFSKFAWAFPLKKKDGISVSKAFEKIIEQAKTQNHQTPKLLHADKGLEFENKHFKNVLKKYSIHMYHTQNEEKSAIIERFNRTLNGKMRLCFEVQKSKKWINILQNLLDEYNFKDIHRSIGMKPCEVNKSNEDDVLHKLFSTKNKPKPKIKFSVGDRVRIKAYKKTFVKKNDNINKMDNKKTYPNKTCDKCNLTIDYTNWSAHLKSGRHGKNDIDQTIVPFRFNRTYKGIPINQEKEKKYNYIKLMKNDIKKYVKKKSKKDNLYVNFCAFEYSENTKTVKYNLHKIPIVGNIFIIDQGNDQFGNGNPYISKLLKSPTWLELCKIANDLIITTGDYTHHYLDDIKIVEDLGIIKMFKRNVNNNKMDNKKTYPNKTCDKCNLTVSYKSWSRHLKSIRHQTNDVDQTIKPKFNKTYKGIPTKQIKTKKERIPKTNNKQIRTKKERIPKPHKVFNFSAKMFNSDKKDNRPILETKETAFESRLITYIIKNNMGIKDIQLFLNRLDNAVIGRLKKSLTNKNLKVNIMFLAIFKRSSEENIEYKECNFKTKNEILTKNSNLNDFYTNAKIKIVNEVEDFVMKNSQWRLDQILSLGININKYVPFKGSSYIPLPENIKNKHAIINVKNEDDKCFLWAILSALHRCEKDPQRVTKYKKWKNDFDKELKGIEFPVKTTDVPKFVKRTKDISINIYYLEEKGNNTHIIVPLEITKIEKTNHIDLMYLREDNENKGHYCWIKNLWKLVGSQMTKDGHRRLLCKMCLNSFDTENKLNDHKHYCGNNKAAKIVLPEPYNNTLEFEKYNNSLRIPFVIYFDFESTLQPIYSCQPNDKESFTKCYQKHIPNNFCYYIKYSYGDYKPPVEYSGPNVAKEFFNCIQNEEIAISEIYDEIVPMETLNAEQLNNYNKSVKCHICERFLSELPPRLEKKLKIYVAAIEYYKQLNDDDNICLYKSKIEEAIKYKKLNMRKVCDHDHLTGEYRGAAHSICNLTYKNPTFIPIVCHNLSGYDAHLFIRQFGNDNNDITLIPNNEEKYISFSKIIERTKYIKGEEIILKTELRFIDSFKFLSSSLDKLTNNLEKHQFKDLSKYFPEEHLNLVTRKLAYPYEYMDCEEKFNETCLPPREKFYSSLTGKNITIEEYENSQKIWEVFKIQNLREFTNPLWYYTTPGFAWDSMLRMTKVKLDLLTDIDQILMFESGIRGGLSQCSQRYSKANNKYMGDKFKKKEESIFLQYLDANNLYGWAMSKYLPTGDFKWVNNLNNFDVMGISDESPKGYILEVDLSYSKELHDLHSDFPLAPEKHFDDEQLPKLLTSLKITKIHRVLEFSQSPWLKVYIDFNTDFRSKAKNEFEKDYFKLMNNSVYGRTMMNKKYGNRVRLLYTDTDSLILEIKTDDFYQDIKINLDHFDTSDYPKDNIYDLPLVNKKVLGKFKDELNGKIMTEFIGLRSKLYSHRILDSEKEIKKSKGVKKNVVENKICFDDFKNCLLTKKPKYVIQNLFRTKKHDIFTVEQNKKALSVYDDKRFILNNGIDTLAWGHYKTNIDRNDFVNHLNTLIRNQNKKD</sequence>
<evidence type="ECO:0000313" key="3">
    <source>
        <dbReference type="Proteomes" id="UP000475862"/>
    </source>
</evidence>
<dbReference type="EMBL" id="VYZN01000178">
    <property type="protein sequence ID" value="KAE9523187.1"/>
    <property type="molecule type" value="Genomic_DNA"/>
</dbReference>
<dbReference type="Pfam" id="PF00665">
    <property type="entry name" value="rve"/>
    <property type="match status" value="1"/>
</dbReference>
<feature type="domain" description="Integrase catalytic" evidence="1">
    <location>
        <begin position="150"/>
        <end position="324"/>
    </location>
</feature>
<keyword evidence="3" id="KW-1185">Reference proteome</keyword>
<accession>A0A6G0SZV7</accession>
<proteinExistence type="predicted"/>
<dbReference type="GO" id="GO:0071897">
    <property type="term" value="P:DNA biosynthetic process"/>
    <property type="evidence" value="ECO:0007669"/>
    <property type="project" value="UniProtKB-ARBA"/>
</dbReference>
<organism evidence="2 3">
    <name type="scientific">Aphis glycines</name>
    <name type="common">Soybean aphid</name>
    <dbReference type="NCBI Taxonomy" id="307491"/>
    <lineage>
        <taxon>Eukaryota</taxon>
        <taxon>Metazoa</taxon>
        <taxon>Ecdysozoa</taxon>
        <taxon>Arthropoda</taxon>
        <taxon>Hexapoda</taxon>
        <taxon>Insecta</taxon>
        <taxon>Pterygota</taxon>
        <taxon>Neoptera</taxon>
        <taxon>Paraneoptera</taxon>
        <taxon>Hemiptera</taxon>
        <taxon>Sternorrhyncha</taxon>
        <taxon>Aphidomorpha</taxon>
        <taxon>Aphidoidea</taxon>
        <taxon>Aphididae</taxon>
        <taxon>Aphidini</taxon>
        <taxon>Aphis</taxon>
        <taxon>Aphis</taxon>
    </lineage>
</organism>